<proteinExistence type="predicted"/>
<evidence type="ECO:0000313" key="3">
    <source>
        <dbReference type="Proteomes" id="UP000309215"/>
    </source>
</evidence>
<feature type="signal peptide" evidence="1">
    <location>
        <begin position="1"/>
        <end position="18"/>
    </location>
</feature>
<comment type="caution">
    <text evidence="2">The sequence shown here is derived from an EMBL/GenBank/DDBJ whole genome shotgun (WGS) entry which is preliminary data.</text>
</comment>
<dbReference type="AlphaFoldDB" id="A0A4U1JKS3"/>
<evidence type="ECO:0000313" key="2">
    <source>
        <dbReference type="EMBL" id="TKD12635.1"/>
    </source>
</evidence>
<organism evidence="2 3">
    <name type="scientific">Polyangium fumosum</name>
    <dbReference type="NCBI Taxonomy" id="889272"/>
    <lineage>
        <taxon>Bacteria</taxon>
        <taxon>Pseudomonadati</taxon>
        <taxon>Myxococcota</taxon>
        <taxon>Polyangia</taxon>
        <taxon>Polyangiales</taxon>
        <taxon>Polyangiaceae</taxon>
        <taxon>Polyangium</taxon>
    </lineage>
</organism>
<dbReference type="RefSeq" id="WP_136927272.1">
    <property type="nucleotide sequence ID" value="NZ_SSMQ01000002.1"/>
</dbReference>
<dbReference type="Proteomes" id="UP000309215">
    <property type="component" value="Unassembled WGS sequence"/>
</dbReference>
<gene>
    <name evidence="2" type="ORF">E8A74_02460</name>
</gene>
<dbReference type="EMBL" id="SSMQ01000002">
    <property type="protein sequence ID" value="TKD12635.1"/>
    <property type="molecule type" value="Genomic_DNA"/>
</dbReference>
<name>A0A4U1JKS3_9BACT</name>
<keyword evidence="3" id="KW-1185">Reference proteome</keyword>
<sequence>MKSSYLLLVLLASSTALLNGCVLSEEENPFDAEDFDVGLETAGYGGYDPPFGSNGYGPPCFWDSGSQQALRDLGKVALTSGASGKLPALPTLLASCREVLKNAVECALNASQSVDDPVNGLTYQGHWGLADEWYYGGLTTDGKRWVTACMVQRLNVLGAHVDILLEGNHPRIVENLANDATYDFEESSAYGNLFDSRATIVPGRPAFSAYVCSELEQIQQCPASGGLPWIDHRICDQAGNSCGLVYLGACQTACIPNGPAGEYWSCKPSGAILYNPHTIRVQLKDPTSCF</sequence>
<dbReference type="OrthoDB" id="5505482at2"/>
<reference evidence="2 3" key="1">
    <citation type="submission" date="2019-04" db="EMBL/GenBank/DDBJ databases">
        <authorList>
            <person name="Li Y."/>
            <person name="Wang J."/>
        </authorList>
    </citation>
    <scope>NUCLEOTIDE SEQUENCE [LARGE SCALE GENOMIC DNA]</scope>
    <source>
        <strain evidence="2 3">DSM 14668</strain>
    </source>
</reference>
<protein>
    <recommendedName>
        <fullName evidence="4">Lipoprotein</fullName>
    </recommendedName>
</protein>
<feature type="chain" id="PRO_5020451403" description="Lipoprotein" evidence="1">
    <location>
        <begin position="19"/>
        <end position="290"/>
    </location>
</feature>
<accession>A0A4U1JKS3</accession>
<evidence type="ECO:0008006" key="4">
    <source>
        <dbReference type="Google" id="ProtNLM"/>
    </source>
</evidence>
<evidence type="ECO:0000256" key="1">
    <source>
        <dbReference type="SAM" id="SignalP"/>
    </source>
</evidence>
<keyword evidence="1" id="KW-0732">Signal</keyword>